<proteinExistence type="predicted"/>
<name>A0A0B6AW38_PRIM2</name>
<accession>A0A0B6AW38</accession>
<protein>
    <recommendedName>
        <fullName evidence="3">DUF2639 domain-containing protein</fullName>
    </recommendedName>
</protein>
<gene>
    <name evidence="1" type="ORF">BG04_5452</name>
</gene>
<dbReference type="AlphaFoldDB" id="A0A0B6AW38"/>
<evidence type="ECO:0000313" key="2">
    <source>
        <dbReference type="Proteomes" id="UP000031829"/>
    </source>
</evidence>
<sequence length="50" mass="5776">MAHIYSKGWFVQQLKAANISKIDGRKLESYKTYILRNLHAELIEQGKING</sequence>
<dbReference type="RefSeq" id="WP_080743170.1">
    <property type="nucleotide sequence ID" value="NZ_BCVB01000011.1"/>
</dbReference>
<evidence type="ECO:0000313" key="1">
    <source>
        <dbReference type="EMBL" id="AJI24094.1"/>
    </source>
</evidence>
<dbReference type="InterPro" id="IPR022580">
    <property type="entry name" value="DUF2639"/>
</dbReference>
<dbReference type="KEGG" id="bmeg:BG04_5452"/>
<dbReference type="HOGENOM" id="CLU_179072_3_0_9"/>
<reference evidence="1 2" key="1">
    <citation type="journal article" date="2015" name="Genome Announc.">
        <title>Complete genome sequences for 35 biothreat assay-relevant bacillus species.</title>
        <authorList>
            <person name="Johnson S.L."/>
            <person name="Daligault H.E."/>
            <person name="Davenport K.W."/>
            <person name="Jaissle J."/>
            <person name="Frey K.G."/>
            <person name="Ladner J.T."/>
            <person name="Broomall S.M."/>
            <person name="Bishop-Lilly K.A."/>
            <person name="Bruce D.C."/>
            <person name="Gibbons H.S."/>
            <person name="Coyne S.R."/>
            <person name="Lo C.C."/>
            <person name="Meincke L."/>
            <person name="Munk A.C."/>
            <person name="Koroleva G.I."/>
            <person name="Rosenzweig C.N."/>
            <person name="Palacios G.F."/>
            <person name="Redden C.L."/>
            <person name="Minogue T.D."/>
            <person name="Chain P.S."/>
        </authorList>
    </citation>
    <scope>NUCLEOTIDE SEQUENCE [LARGE SCALE GENOMIC DNA]</scope>
    <source>
        <strain evidence="2">ATCC 14581 / DSM 32 / JCM 2506 / NBRC 15308 / NCIMB 9376 / NCTC 10342 / NRRL B-14308 / VKM B-512</strain>
    </source>
</reference>
<dbReference type="EMBL" id="CP009920">
    <property type="protein sequence ID" value="AJI24094.1"/>
    <property type="molecule type" value="Genomic_DNA"/>
</dbReference>
<dbReference type="Proteomes" id="UP000031829">
    <property type="component" value="Chromosome"/>
</dbReference>
<dbReference type="GeneID" id="93643398"/>
<organism evidence="1 2">
    <name type="scientific">Priestia megaterium (strain ATCC 14581 / DSM 32 / CCUG 1817 / JCM 2506 / NBRC 15308 / NCIMB 9376 / NCTC 10342 / NRRL B-14308 / VKM B-512 / Ford 19)</name>
    <name type="common">Bacillus megaterium</name>
    <dbReference type="NCBI Taxonomy" id="1348623"/>
    <lineage>
        <taxon>Bacteria</taxon>
        <taxon>Bacillati</taxon>
        <taxon>Bacillota</taxon>
        <taxon>Bacilli</taxon>
        <taxon>Bacillales</taxon>
        <taxon>Bacillaceae</taxon>
        <taxon>Priestia</taxon>
    </lineage>
</organism>
<dbReference type="Pfam" id="PF11121">
    <property type="entry name" value="DUF2639"/>
    <property type="match status" value="1"/>
</dbReference>
<evidence type="ECO:0008006" key="3">
    <source>
        <dbReference type="Google" id="ProtNLM"/>
    </source>
</evidence>